<dbReference type="Pfam" id="PF01464">
    <property type="entry name" value="SLT"/>
    <property type="match status" value="1"/>
</dbReference>
<feature type="compositionally biased region" description="Low complexity" evidence="2">
    <location>
        <begin position="106"/>
        <end position="119"/>
    </location>
</feature>
<keyword evidence="4" id="KW-0614">Plasmid</keyword>
<gene>
    <name evidence="4" type="ORF">A7J50_5963</name>
</gene>
<evidence type="ECO:0000259" key="3">
    <source>
        <dbReference type="Pfam" id="PF01464"/>
    </source>
</evidence>
<geneLocation type="plasmid" evidence="5">
    <name>pp27494_1</name>
</geneLocation>
<dbReference type="PATRIC" id="fig|219572.3.peg.6118"/>
<proteinExistence type="inferred from homology"/>
<dbReference type="RefSeq" id="WP_064455101.1">
    <property type="nucleotide sequence ID" value="NZ_CP015601.1"/>
</dbReference>
<dbReference type="CDD" id="cd00254">
    <property type="entry name" value="LT-like"/>
    <property type="match status" value="1"/>
</dbReference>
<dbReference type="SUPFAM" id="SSF53955">
    <property type="entry name" value="Lysozyme-like"/>
    <property type="match status" value="1"/>
</dbReference>
<name>A0A172ZB38_9PSED</name>
<protein>
    <submittedName>
        <fullName evidence="4">Lytic transglycosylase</fullName>
    </submittedName>
</protein>
<reference evidence="4 5" key="1">
    <citation type="submission" date="2016-05" db="EMBL/GenBank/DDBJ databases">
        <title>Complete genome sequence of Pseudomonas antarctica PAMC 27494.</title>
        <authorList>
            <person name="Lee J."/>
        </authorList>
    </citation>
    <scope>NUCLEOTIDE SEQUENCE [LARGE SCALE GENOMIC DNA]</scope>
    <source>
        <strain evidence="4 5">PAMC 27494</strain>
        <plasmid evidence="5">Plasmid pp27494_1</plasmid>
    </source>
</reference>
<organism evidence="4 5">
    <name type="scientific">Pseudomonas antarctica</name>
    <dbReference type="NCBI Taxonomy" id="219572"/>
    <lineage>
        <taxon>Bacteria</taxon>
        <taxon>Pseudomonadati</taxon>
        <taxon>Pseudomonadota</taxon>
        <taxon>Gammaproteobacteria</taxon>
        <taxon>Pseudomonadales</taxon>
        <taxon>Pseudomonadaceae</taxon>
        <taxon>Pseudomonas</taxon>
    </lineage>
</organism>
<comment type="similarity">
    <text evidence="1">Belongs to the transglycosylase Slt family.</text>
</comment>
<evidence type="ECO:0000313" key="4">
    <source>
        <dbReference type="EMBL" id="ANF89279.1"/>
    </source>
</evidence>
<sequence length="319" mass="32357">MNISPASLRTAIQDIEKDLEKVLGQPASAQHGQAGQGAPAGAKELTAARQDKPIDFGTPSDPSSTTTQPKSADQKSDADQSGSLNQMIEDILKVVMQFLQSLMQKNGDSGSDNGDSGSSKPAPHIPRSGVANQGGGGGAAAPAQAAPAAGNAPASAASGNTSVTGSGDLHLPPALEPYRADIQEAAQKTGMPASVIAGQIWAESRGDSNASSTNVNGKTDGGLMQVNADTAAEMKSENPDKFNGDAIHDNIMAGALYLRDQSKAFGGDIGAALRAYNSGPDKVNRNNLADVGGVGDPDYVKNVQQFAQIIGSGQGQLPA</sequence>
<dbReference type="Proteomes" id="UP000077829">
    <property type="component" value="Plasmid pP27494_1"/>
</dbReference>
<dbReference type="Gene3D" id="1.10.530.10">
    <property type="match status" value="1"/>
</dbReference>
<dbReference type="InterPro" id="IPR023346">
    <property type="entry name" value="Lysozyme-like_dom_sf"/>
</dbReference>
<dbReference type="PANTHER" id="PTHR37423">
    <property type="entry name" value="SOLUBLE LYTIC MUREIN TRANSGLYCOSYLASE-RELATED"/>
    <property type="match status" value="1"/>
</dbReference>
<dbReference type="AlphaFoldDB" id="A0A172ZB38"/>
<feature type="region of interest" description="Disordered" evidence="2">
    <location>
        <begin position="23"/>
        <end position="82"/>
    </location>
</feature>
<dbReference type="InterPro" id="IPR008258">
    <property type="entry name" value="Transglycosylase_SLT_dom_1"/>
</dbReference>
<dbReference type="KEGG" id="panr:A7J50_5963"/>
<feature type="region of interest" description="Disordered" evidence="2">
    <location>
        <begin position="104"/>
        <end position="174"/>
    </location>
</feature>
<feature type="compositionally biased region" description="Low complexity" evidence="2">
    <location>
        <begin position="58"/>
        <end position="71"/>
    </location>
</feature>
<evidence type="ECO:0000313" key="5">
    <source>
        <dbReference type="Proteomes" id="UP000077829"/>
    </source>
</evidence>
<feature type="compositionally biased region" description="Low complexity" evidence="2">
    <location>
        <begin position="24"/>
        <end position="42"/>
    </location>
</feature>
<accession>A0A172ZB38</accession>
<evidence type="ECO:0000256" key="1">
    <source>
        <dbReference type="ARBA" id="ARBA00007734"/>
    </source>
</evidence>
<feature type="compositionally biased region" description="Low complexity" evidence="2">
    <location>
        <begin position="140"/>
        <end position="160"/>
    </location>
</feature>
<dbReference type="EMBL" id="CP015601">
    <property type="protein sequence ID" value="ANF89279.1"/>
    <property type="molecule type" value="Genomic_DNA"/>
</dbReference>
<dbReference type="PANTHER" id="PTHR37423:SF2">
    <property type="entry name" value="MEMBRANE-BOUND LYTIC MUREIN TRANSGLYCOSYLASE C"/>
    <property type="match status" value="1"/>
</dbReference>
<feature type="domain" description="Transglycosylase SLT" evidence="3">
    <location>
        <begin position="182"/>
        <end position="287"/>
    </location>
</feature>
<evidence type="ECO:0000256" key="2">
    <source>
        <dbReference type="SAM" id="MobiDB-lite"/>
    </source>
</evidence>